<gene>
    <name evidence="4" type="ORF">JMN37_08950</name>
</gene>
<dbReference type="EMBL" id="JAEUWV010000015">
    <property type="protein sequence ID" value="MCO6395092.1"/>
    <property type="molecule type" value="Genomic_DNA"/>
</dbReference>
<keyword evidence="2" id="KW-1133">Transmembrane helix</keyword>
<protein>
    <recommendedName>
        <fullName evidence="6">Secreted protein</fullName>
    </recommendedName>
</protein>
<evidence type="ECO:0000256" key="2">
    <source>
        <dbReference type="SAM" id="Phobius"/>
    </source>
</evidence>
<keyword evidence="2" id="KW-0812">Transmembrane</keyword>
<evidence type="ECO:0000256" key="3">
    <source>
        <dbReference type="SAM" id="SignalP"/>
    </source>
</evidence>
<evidence type="ECO:0000256" key="1">
    <source>
        <dbReference type="SAM" id="MobiDB-lite"/>
    </source>
</evidence>
<dbReference type="RefSeq" id="WP_252931841.1">
    <property type="nucleotide sequence ID" value="NZ_JAEUWV010000015.1"/>
</dbReference>
<dbReference type="InterPro" id="IPR046112">
    <property type="entry name" value="DUF6049"/>
</dbReference>
<reference evidence="4 5" key="1">
    <citation type="submission" date="2021-01" db="EMBL/GenBank/DDBJ databases">
        <title>Identification and Characterization of Corynebacterium sp.</title>
        <authorList>
            <person name="Luo Q."/>
            <person name="Qu P."/>
            <person name="Chen Q."/>
        </authorList>
    </citation>
    <scope>NUCLEOTIDE SEQUENCE [LARGE SCALE GENOMIC DNA]</scope>
    <source>
        <strain evidence="4 5">MC-18</strain>
    </source>
</reference>
<proteinExistence type="predicted"/>
<feature type="compositionally biased region" description="Basic and acidic residues" evidence="1">
    <location>
        <begin position="275"/>
        <end position="284"/>
    </location>
</feature>
<feature type="region of interest" description="Disordered" evidence="1">
    <location>
        <begin position="797"/>
        <end position="821"/>
    </location>
</feature>
<keyword evidence="3" id="KW-0732">Signal</keyword>
<organism evidence="4 5">
    <name type="scientific">Corynebacterium lipophilum</name>
    <dbReference type="NCBI Taxonomy" id="2804918"/>
    <lineage>
        <taxon>Bacteria</taxon>
        <taxon>Bacillati</taxon>
        <taxon>Actinomycetota</taxon>
        <taxon>Actinomycetes</taxon>
        <taxon>Mycobacteriales</taxon>
        <taxon>Corynebacteriaceae</taxon>
        <taxon>Corynebacterium</taxon>
    </lineage>
</organism>
<sequence length="821" mass="86846">MSSVRSGAAAIAVAALGLLPMTAGALPAPTSPEDPAVASQWVNPAVRPGEGTRASITLVDAPSALNAGEMFHVKLRIHNNTDAPLANLRVVPRRGPATGSVLDQRAAAVASVSEYGPVGRGVDVDKELGAGESAEVELDVELPGAGTYPLLFELKQNLTTLDTERFHISVRGEPSEDPAPAMTALYPITAPIDIVPGETGEAPERSPLLLKSETLANQLAPGGRLERLLSQYEDAVEEPGVGFATCVGLDPALVDTVARMAEGYRVTTTRPPVAEEPKRLRDSWTTDDTTAQGEVGKGQADAQAWLEQLRSVAAKGCTVALPWQNVDVNTLARTGDEWLMREALERGPFVLERELGTPGTLNAVIPGAGYITPDAAPAFGWANHIDSAIPEHGLQGEWEAARAERASTIGDGQAALDRNELPDPADVFPAAPAHPVHVLAARSSVDHPGPGNAAWVAPGVMAVQFQDSLASVLATVGSAPATVGYSNDALRYRYEMDSQRARAINAASALRLAVQEATPEEPVFVNPPASWDADSAALLLGTVAELVRSGEVAPMSFGDFLNTPDQAEVPAATRVGTLFPDPTVVSDAEVLTASQQAEFTDDLTQLLANDPQVALTRYGFTLPLRRDVLAALSMQERQSLSRYDASVRTTAERLRGSRDVLQALRASVTLIPPGNVYTRTSPSSPLLIVAQNGMPLPVQTTIRFQAASGPITLHVPTTMRIPARGSQTVQMTADYPEDQRSIDLQLYLAGSDGSPISQPVNISVRTAGAAVEGWALVTGLGVLVVLMLMYSVGRRRRARAAPRSPTTQQRLDNEHPPLIGD</sequence>
<name>A0AAW5HWC8_9CORY</name>
<keyword evidence="2" id="KW-0472">Membrane</keyword>
<feature type="region of interest" description="Disordered" evidence="1">
    <location>
        <begin position="275"/>
        <end position="297"/>
    </location>
</feature>
<evidence type="ECO:0008006" key="6">
    <source>
        <dbReference type="Google" id="ProtNLM"/>
    </source>
</evidence>
<evidence type="ECO:0000313" key="5">
    <source>
        <dbReference type="Proteomes" id="UP001205920"/>
    </source>
</evidence>
<comment type="caution">
    <text evidence="4">The sequence shown here is derived from an EMBL/GenBank/DDBJ whole genome shotgun (WGS) entry which is preliminary data.</text>
</comment>
<feature type="signal peptide" evidence="3">
    <location>
        <begin position="1"/>
        <end position="25"/>
    </location>
</feature>
<accession>A0AAW5HWC8</accession>
<feature type="chain" id="PRO_5043969395" description="Secreted protein" evidence="3">
    <location>
        <begin position="26"/>
        <end position="821"/>
    </location>
</feature>
<keyword evidence="5" id="KW-1185">Reference proteome</keyword>
<dbReference type="Proteomes" id="UP001205920">
    <property type="component" value="Unassembled WGS sequence"/>
</dbReference>
<dbReference type="Pfam" id="PF19516">
    <property type="entry name" value="DUF6049"/>
    <property type="match status" value="2"/>
</dbReference>
<evidence type="ECO:0000313" key="4">
    <source>
        <dbReference type="EMBL" id="MCO6395092.1"/>
    </source>
</evidence>
<feature type="transmembrane region" description="Helical" evidence="2">
    <location>
        <begin position="773"/>
        <end position="793"/>
    </location>
</feature>
<dbReference type="AlphaFoldDB" id="A0AAW5HWC8"/>